<dbReference type="InParanoid" id="A0A804R078"/>
<organism evidence="2 3">
    <name type="scientific">Zea mays</name>
    <name type="common">Maize</name>
    <dbReference type="NCBI Taxonomy" id="4577"/>
    <lineage>
        <taxon>Eukaryota</taxon>
        <taxon>Viridiplantae</taxon>
        <taxon>Streptophyta</taxon>
        <taxon>Embryophyta</taxon>
        <taxon>Tracheophyta</taxon>
        <taxon>Spermatophyta</taxon>
        <taxon>Magnoliopsida</taxon>
        <taxon>Liliopsida</taxon>
        <taxon>Poales</taxon>
        <taxon>Poaceae</taxon>
        <taxon>PACMAD clade</taxon>
        <taxon>Panicoideae</taxon>
        <taxon>Andropogonodae</taxon>
        <taxon>Andropogoneae</taxon>
        <taxon>Tripsacinae</taxon>
        <taxon>Zea</taxon>
    </lineage>
</organism>
<dbReference type="InterPro" id="IPR036322">
    <property type="entry name" value="WD40_repeat_dom_sf"/>
</dbReference>
<dbReference type="Gene3D" id="2.130.10.10">
    <property type="entry name" value="YVTN repeat-like/Quinoprotein amine dehydrogenase"/>
    <property type="match status" value="1"/>
</dbReference>
<dbReference type="EnsemblPlants" id="Zm00001eb381450_T001">
    <property type="protein sequence ID" value="Zm00001eb381450_P001"/>
    <property type="gene ID" value="Zm00001eb381450"/>
</dbReference>
<dbReference type="InterPro" id="IPR015943">
    <property type="entry name" value="WD40/YVTN_repeat-like_dom_sf"/>
</dbReference>
<reference evidence="2" key="2">
    <citation type="submission" date="2019-07" db="EMBL/GenBank/DDBJ databases">
        <authorList>
            <person name="Seetharam A."/>
            <person name="Woodhouse M."/>
            <person name="Cannon E."/>
        </authorList>
    </citation>
    <scope>NUCLEOTIDE SEQUENCE [LARGE SCALE GENOMIC DNA]</scope>
    <source>
        <strain evidence="2">cv. B73</strain>
    </source>
</reference>
<feature type="region of interest" description="Disordered" evidence="1">
    <location>
        <begin position="1"/>
        <end position="22"/>
    </location>
</feature>
<dbReference type="Gramene" id="Zm00001eb381450_T001">
    <property type="protein sequence ID" value="Zm00001eb381450_P001"/>
    <property type="gene ID" value="Zm00001eb381450"/>
</dbReference>
<accession>A0A804R078</accession>
<sequence>MQGSKPLPSIQPPRRPQGIPTDGPPTMLFHALGCCWKLINRLVRPSQISGSGINWVRFVLEDDASKHGVFAWFYSRRESRNSGLYALIKGSQLLAALGDRTVIVWSLGNRKCIGLLFGHTGSVRSLPCHSSNPERTRT</sequence>
<keyword evidence="3" id="KW-1185">Reference proteome</keyword>
<dbReference type="AlphaFoldDB" id="A0A804R078"/>
<proteinExistence type="predicted"/>
<evidence type="ECO:0000313" key="3">
    <source>
        <dbReference type="Proteomes" id="UP000007305"/>
    </source>
</evidence>
<evidence type="ECO:0000313" key="2">
    <source>
        <dbReference type="EnsemblPlants" id="Zm00001eb381450_P001"/>
    </source>
</evidence>
<reference evidence="3" key="1">
    <citation type="journal article" date="2009" name="Science">
        <title>The B73 maize genome: complexity, diversity, and dynamics.</title>
        <authorList>
            <person name="Schnable P.S."/>
            <person name="Ware D."/>
            <person name="Fulton R.S."/>
            <person name="Stein J.C."/>
            <person name="Wei F."/>
            <person name="Pasternak S."/>
            <person name="Liang C."/>
            <person name="Zhang J."/>
            <person name="Fulton L."/>
            <person name="Graves T.A."/>
            <person name="Minx P."/>
            <person name="Reily A.D."/>
            <person name="Courtney L."/>
            <person name="Kruchowski S.S."/>
            <person name="Tomlinson C."/>
            <person name="Strong C."/>
            <person name="Delehaunty K."/>
            <person name="Fronick C."/>
            <person name="Courtney B."/>
            <person name="Rock S.M."/>
            <person name="Belter E."/>
            <person name="Du F."/>
            <person name="Kim K."/>
            <person name="Abbott R.M."/>
            <person name="Cotton M."/>
            <person name="Levy A."/>
            <person name="Marchetto P."/>
            <person name="Ochoa K."/>
            <person name="Jackson S.M."/>
            <person name="Gillam B."/>
            <person name="Chen W."/>
            <person name="Yan L."/>
            <person name="Higginbotham J."/>
            <person name="Cardenas M."/>
            <person name="Waligorski J."/>
            <person name="Applebaum E."/>
            <person name="Phelps L."/>
            <person name="Falcone J."/>
            <person name="Kanchi K."/>
            <person name="Thane T."/>
            <person name="Scimone A."/>
            <person name="Thane N."/>
            <person name="Henke J."/>
            <person name="Wang T."/>
            <person name="Ruppert J."/>
            <person name="Shah N."/>
            <person name="Rotter K."/>
            <person name="Hodges J."/>
            <person name="Ingenthron E."/>
            <person name="Cordes M."/>
            <person name="Kohlberg S."/>
            <person name="Sgro J."/>
            <person name="Delgado B."/>
            <person name="Mead K."/>
            <person name="Chinwalla A."/>
            <person name="Leonard S."/>
            <person name="Crouse K."/>
            <person name="Collura K."/>
            <person name="Kudrna D."/>
            <person name="Currie J."/>
            <person name="He R."/>
            <person name="Angelova A."/>
            <person name="Rajasekar S."/>
            <person name="Mueller T."/>
            <person name="Lomeli R."/>
            <person name="Scara G."/>
            <person name="Ko A."/>
            <person name="Delaney K."/>
            <person name="Wissotski M."/>
            <person name="Lopez G."/>
            <person name="Campos D."/>
            <person name="Braidotti M."/>
            <person name="Ashley E."/>
            <person name="Golser W."/>
            <person name="Kim H."/>
            <person name="Lee S."/>
            <person name="Lin J."/>
            <person name="Dujmic Z."/>
            <person name="Kim W."/>
            <person name="Talag J."/>
            <person name="Zuccolo A."/>
            <person name="Fan C."/>
            <person name="Sebastian A."/>
            <person name="Kramer M."/>
            <person name="Spiegel L."/>
            <person name="Nascimento L."/>
            <person name="Zutavern T."/>
            <person name="Miller B."/>
            <person name="Ambroise C."/>
            <person name="Muller S."/>
            <person name="Spooner W."/>
            <person name="Narechania A."/>
            <person name="Ren L."/>
            <person name="Wei S."/>
            <person name="Kumari S."/>
            <person name="Faga B."/>
            <person name="Levy M.J."/>
            <person name="McMahan L."/>
            <person name="Van Buren P."/>
            <person name="Vaughn M.W."/>
            <person name="Ying K."/>
            <person name="Yeh C.-T."/>
            <person name="Emrich S.J."/>
            <person name="Jia Y."/>
            <person name="Kalyanaraman A."/>
            <person name="Hsia A.-P."/>
            <person name="Barbazuk W.B."/>
            <person name="Baucom R.S."/>
            <person name="Brutnell T.P."/>
            <person name="Carpita N.C."/>
            <person name="Chaparro C."/>
            <person name="Chia J.-M."/>
            <person name="Deragon J.-M."/>
            <person name="Estill J.C."/>
            <person name="Fu Y."/>
            <person name="Jeddeloh J.A."/>
            <person name="Han Y."/>
            <person name="Lee H."/>
            <person name="Li P."/>
            <person name="Lisch D.R."/>
            <person name="Liu S."/>
            <person name="Liu Z."/>
            <person name="Nagel D.H."/>
            <person name="McCann M.C."/>
            <person name="SanMiguel P."/>
            <person name="Myers A.M."/>
            <person name="Nettleton D."/>
            <person name="Nguyen J."/>
            <person name="Penning B.W."/>
            <person name="Ponnala L."/>
            <person name="Schneider K.L."/>
            <person name="Schwartz D.C."/>
            <person name="Sharma A."/>
            <person name="Soderlund C."/>
            <person name="Springer N.M."/>
            <person name="Sun Q."/>
            <person name="Wang H."/>
            <person name="Waterman M."/>
            <person name="Westerman R."/>
            <person name="Wolfgruber T.K."/>
            <person name="Yang L."/>
            <person name="Yu Y."/>
            <person name="Zhang L."/>
            <person name="Zhou S."/>
            <person name="Zhu Q."/>
            <person name="Bennetzen J.L."/>
            <person name="Dawe R.K."/>
            <person name="Jiang J."/>
            <person name="Jiang N."/>
            <person name="Presting G.G."/>
            <person name="Wessler S.R."/>
            <person name="Aluru S."/>
            <person name="Martienssen R.A."/>
            <person name="Clifton S.W."/>
            <person name="McCombie W.R."/>
            <person name="Wing R.A."/>
            <person name="Wilson R.K."/>
        </authorList>
    </citation>
    <scope>NUCLEOTIDE SEQUENCE [LARGE SCALE GENOMIC DNA]</scope>
    <source>
        <strain evidence="3">cv. B73</strain>
    </source>
</reference>
<evidence type="ECO:0000256" key="1">
    <source>
        <dbReference type="SAM" id="MobiDB-lite"/>
    </source>
</evidence>
<reference evidence="2" key="3">
    <citation type="submission" date="2021-05" db="UniProtKB">
        <authorList>
            <consortium name="EnsemblPlants"/>
        </authorList>
    </citation>
    <scope>IDENTIFICATION</scope>
    <source>
        <strain evidence="2">cv. B73</strain>
    </source>
</reference>
<name>A0A804R078_MAIZE</name>
<dbReference type="SUPFAM" id="SSF50978">
    <property type="entry name" value="WD40 repeat-like"/>
    <property type="match status" value="1"/>
</dbReference>
<dbReference type="Proteomes" id="UP000007305">
    <property type="component" value="Chromosome 9"/>
</dbReference>
<protein>
    <submittedName>
        <fullName evidence="2">Uncharacterized protein</fullName>
    </submittedName>
</protein>